<evidence type="ECO:0000259" key="11">
    <source>
        <dbReference type="PROSITE" id="PS50114"/>
    </source>
</evidence>
<dbReference type="InterPro" id="IPR012934">
    <property type="entry name" value="Znf_AD"/>
</dbReference>
<dbReference type="PROSITE" id="PS00344">
    <property type="entry name" value="GATA_ZN_FINGER_1"/>
    <property type="match status" value="1"/>
</dbReference>
<feature type="domain" description="ZAD" evidence="12">
    <location>
        <begin position="10"/>
        <end position="85"/>
    </location>
</feature>
<dbReference type="InterPro" id="IPR000679">
    <property type="entry name" value="Znf_GATA"/>
</dbReference>
<feature type="domain" description="GATA-type" evidence="11">
    <location>
        <begin position="609"/>
        <end position="662"/>
    </location>
</feature>
<dbReference type="PROSITE" id="PS51915">
    <property type="entry name" value="ZAD"/>
    <property type="match status" value="1"/>
</dbReference>
<dbReference type="Proteomes" id="UP001367676">
    <property type="component" value="Unassembled WGS sequence"/>
</dbReference>
<dbReference type="GO" id="GO:0000981">
    <property type="term" value="F:DNA-binding transcription factor activity, RNA polymerase II-specific"/>
    <property type="evidence" value="ECO:0007669"/>
    <property type="project" value="TreeGrafter"/>
</dbReference>
<name>A0AAN9TSY2_9HEMI</name>
<comment type="caution">
    <text evidence="13">The sequence shown here is derived from an EMBL/GenBank/DDBJ whole genome shotgun (WGS) entry which is preliminary data.</text>
</comment>
<evidence type="ECO:0000256" key="6">
    <source>
        <dbReference type="ARBA" id="ARBA00023163"/>
    </source>
</evidence>
<evidence type="ECO:0000313" key="13">
    <source>
        <dbReference type="EMBL" id="KAK7582449.1"/>
    </source>
</evidence>
<dbReference type="Pfam" id="PF00320">
    <property type="entry name" value="GATA"/>
    <property type="match status" value="1"/>
</dbReference>
<accession>A0AAN9TSY2</accession>
<feature type="compositionally biased region" description="Polar residues" evidence="10">
    <location>
        <begin position="837"/>
        <end position="853"/>
    </location>
</feature>
<feature type="binding site" evidence="9">
    <location>
        <position position="15"/>
    </location>
    <ligand>
        <name>Zn(2+)</name>
        <dbReference type="ChEBI" id="CHEBI:29105"/>
    </ligand>
</feature>
<gene>
    <name evidence="13" type="ORF">V9T40_013894</name>
</gene>
<feature type="region of interest" description="Disordered" evidence="10">
    <location>
        <begin position="244"/>
        <end position="266"/>
    </location>
</feature>
<dbReference type="SMART" id="SM00401">
    <property type="entry name" value="ZnF_GATA"/>
    <property type="match status" value="1"/>
</dbReference>
<evidence type="ECO:0000259" key="12">
    <source>
        <dbReference type="PROSITE" id="PS51915"/>
    </source>
</evidence>
<dbReference type="InterPro" id="IPR039355">
    <property type="entry name" value="Transcription_factor_GATA"/>
</dbReference>
<organism evidence="13 14">
    <name type="scientific">Parthenolecanium corni</name>
    <dbReference type="NCBI Taxonomy" id="536013"/>
    <lineage>
        <taxon>Eukaryota</taxon>
        <taxon>Metazoa</taxon>
        <taxon>Ecdysozoa</taxon>
        <taxon>Arthropoda</taxon>
        <taxon>Hexapoda</taxon>
        <taxon>Insecta</taxon>
        <taxon>Pterygota</taxon>
        <taxon>Neoptera</taxon>
        <taxon>Paraneoptera</taxon>
        <taxon>Hemiptera</taxon>
        <taxon>Sternorrhyncha</taxon>
        <taxon>Coccoidea</taxon>
        <taxon>Coccidae</taxon>
        <taxon>Parthenolecanium</taxon>
    </lineage>
</organism>
<dbReference type="Gene3D" id="3.40.1800.20">
    <property type="match status" value="1"/>
</dbReference>
<evidence type="ECO:0000256" key="5">
    <source>
        <dbReference type="ARBA" id="ARBA00023015"/>
    </source>
</evidence>
<dbReference type="Pfam" id="PF07776">
    <property type="entry name" value="zf-AD"/>
    <property type="match status" value="1"/>
</dbReference>
<keyword evidence="14" id="KW-1185">Reference proteome</keyword>
<dbReference type="PROSITE" id="PS50114">
    <property type="entry name" value="GATA_ZN_FINGER_2"/>
    <property type="match status" value="1"/>
</dbReference>
<dbReference type="PANTHER" id="PTHR10071:SF281">
    <property type="entry name" value="BOX A-BINDING FACTOR-RELATED"/>
    <property type="match status" value="1"/>
</dbReference>
<comment type="subcellular location">
    <subcellularLocation>
        <location evidence="1">Nucleus</location>
    </subcellularLocation>
</comment>
<feature type="binding site" evidence="9">
    <location>
        <position position="58"/>
    </location>
    <ligand>
        <name>Zn(2+)</name>
        <dbReference type="ChEBI" id="CHEBI:29105"/>
    </ligand>
</feature>
<dbReference type="CDD" id="cd00202">
    <property type="entry name" value="ZnF_GATA"/>
    <property type="match status" value="1"/>
</dbReference>
<dbReference type="GO" id="GO:0005634">
    <property type="term" value="C:nucleus"/>
    <property type="evidence" value="ECO:0007669"/>
    <property type="project" value="UniProtKB-SubCell"/>
</dbReference>
<evidence type="ECO:0000256" key="10">
    <source>
        <dbReference type="SAM" id="MobiDB-lite"/>
    </source>
</evidence>
<feature type="binding site" evidence="9">
    <location>
        <position position="61"/>
    </location>
    <ligand>
        <name>Zn(2+)</name>
        <dbReference type="ChEBI" id="CHEBI:29105"/>
    </ligand>
</feature>
<evidence type="ECO:0000256" key="3">
    <source>
        <dbReference type="ARBA" id="ARBA00022771"/>
    </source>
</evidence>
<feature type="compositionally biased region" description="Polar residues" evidence="10">
    <location>
        <begin position="694"/>
        <end position="703"/>
    </location>
</feature>
<keyword evidence="2 9" id="KW-0479">Metal-binding</keyword>
<feature type="binding site" evidence="9">
    <location>
        <position position="12"/>
    </location>
    <ligand>
        <name>Zn(2+)</name>
        <dbReference type="ChEBI" id="CHEBI:29105"/>
    </ligand>
</feature>
<reference evidence="13 14" key="1">
    <citation type="submission" date="2024-03" db="EMBL/GenBank/DDBJ databases">
        <title>Adaptation during the transition from Ophiocordyceps entomopathogen to insect associate is accompanied by gene loss and intensified selection.</title>
        <authorList>
            <person name="Ward C.M."/>
            <person name="Onetto C.A."/>
            <person name="Borneman A.R."/>
        </authorList>
    </citation>
    <scope>NUCLEOTIDE SEQUENCE [LARGE SCALE GENOMIC DNA]</scope>
    <source>
        <strain evidence="13">AWRI1</strain>
        <tissue evidence="13">Single Adult Female</tissue>
    </source>
</reference>
<feature type="region of interest" description="Disordered" evidence="10">
    <location>
        <begin position="659"/>
        <end position="711"/>
    </location>
</feature>
<dbReference type="SUPFAM" id="SSF57716">
    <property type="entry name" value="Glucocorticoid receptor-like (DNA-binding domain)"/>
    <property type="match status" value="2"/>
</dbReference>
<feature type="region of interest" description="Disordered" evidence="10">
    <location>
        <begin position="109"/>
        <end position="151"/>
    </location>
</feature>
<dbReference type="GO" id="GO:0000122">
    <property type="term" value="P:negative regulation of transcription by RNA polymerase II"/>
    <property type="evidence" value="ECO:0007669"/>
    <property type="project" value="TreeGrafter"/>
</dbReference>
<dbReference type="GO" id="GO:0008270">
    <property type="term" value="F:zinc ion binding"/>
    <property type="evidence" value="ECO:0007669"/>
    <property type="project" value="UniProtKB-UniRule"/>
</dbReference>
<sequence length="853" mass="93546">MNATHLNLYQVCRLCLCELNGSSFVPIFDNKDSNLSHKIKSCFSISVEETDRLPNVLCPACTRDVERFYKFKEKVLKNNAFLRTYVSQRERKATQFIYRKEDGQIVGTAAQPSSPVKQPKGGRSAVSAGSGKGSGGNKRMPSKNIKPEANASAGVVESSECLSSLTGYSCELSNTLFDNSNKVKVEIIPQVDNDVYSSTSYSDLKSNVVEMWSSSPTEDVVASSSGAVFRPIKSEDAEAVANLESAEGKSSGTDYGGVIRHSSDDFGPNNSSFDKYISVHMKEEVCKEGGEEYDSEDTKSAASLTFREEDEDKLIIDEETMEVKQIVNLRGGGGEVKPADGCILLRTLISTSNPNQIVQVGDQLAKVVKKKVSTFSPQILVNEMSEYSADLGNDSSPRACGTPNSEKSSTRRKQKCPTKSANEIIADAGDETDDESRAELAPLSEQPMQPIMYHQEIVNISPVTVTCSSNGGEEIVGYNQSQFLDEVLSRHSSPATSPQMVGSSQAERLHKACDVLLRAASKIQDLPPGIQHEEEVVIEEEGESITLYTNVDPLADVPNEQITIRHNPVPLYEINFASVNAINDANRSTKKVKSRDKLQVCDPCPMQNMPQHKECNNCHAVQTTIWRRDRFGNIVCNACGLYYKLHNYDRPCRMRRDEIHKRNRKRNLNENKAKKPKRNSGGNVELDSSREQENSSGSFTPPSSYGDGANHVTIPDLYHPYNTVGGAGTVVVATAGGSAIKKRRRSSGPGSLSGASQFMKEEIDGEFQPQLHETQSNIDNIEEISVNGSEMSDGVSNHGFGQPTDKVTVSAFQLSTHFVPINGKAYEEEEEVEDFTNENSMGETPLNLATDSH</sequence>
<dbReference type="InterPro" id="IPR013088">
    <property type="entry name" value="Znf_NHR/GATA"/>
</dbReference>
<keyword evidence="3 8" id="KW-0863">Zinc-finger</keyword>
<dbReference type="PRINTS" id="PR00619">
    <property type="entry name" value="GATAZNFINGER"/>
</dbReference>
<protein>
    <submittedName>
        <fullName evidence="13">Uncharacterized protein</fullName>
    </submittedName>
</protein>
<feature type="region of interest" description="Disordered" evidence="10">
    <location>
        <begin position="833"/>
        <end position="853"/>
    </location>
</feature>
<evidence type="ECO:0000256" key="8">
    <source>
        <dbReference type="PROSITE-ProRule" id="PRU00094"/>
    </source>
</evidence>
<dbReference type="SMART" id="SM00868">
    <property type="entry name" value="zf-AD"/>
    <property type="match status" value="1"/>
</dbReference>
<feature type="region of interest" description="Disordered" evidence="10">
    <location>
        <begin position="389"/>
        <end position="438"/>
    </location>
</feature>
<evidence type="ECO:0000256" key="7">
    <source>
        <dbReference type="ARBA" id="ARBA00023242"/>
    </source>
</evidence>
<proteinExistence type="predicted"/>
<dbReference type="Gene3D" id="3.30.50.10">
    <property type="entry name" value="Erythroid Transcription Factor GATA-1, subunit A"/>
    <property type="match status" value="1"/>
</dbReference>
<evidence type="ECO:0000256" key="1">
    <source>
        <dbReference type="ARBA" id="ARBA00004123"/>
    </source>
</evidence>
<keyword evidence="4 9" id="KW-0862">Zinc</keyword>
<evidence type="ECO:0000256" key="4">
    <source>
        <dbReference type="ARBA" id="ARBA00022833"/>
    </source>
</evidence>
<dbReference type="PANTHER" id="PTHR10071">
    <property type="entry name" value="TRANSCRIPTION FACTOR GATA FAMILY MEMBER"/>
    <property type="match status" value="1"/>
</dbReference>
<keyword evidence="5" id="KW-0805">Transcription regulation</keyword>
<evidence type="ECO:0000313" key="14">
    <source>
        <dbReference type="Proteomes" id="UP001367676"/>
    </source>
</evidence>
<dbReference type="GO" id="GO:0045944">
    <property type="term" value="P:positive regulation of transcription by RNA polymerase II"/>
    <property type="evidence" value="ECO:0007669"/>
    <property type="project" value="TreeGrafter"/>
</dbReference>
<dbReference type="EMBL" id="JBBCAQ010000033">
    <property type="protein sequence ID" value="KAK7582449.1"/>
    <property type="molecule type" value="Genomic_DNA"/>
</dbReference>
<dbReference type="AlphaFoldDB" id="A0AAN9TSY2"/>
<dbReference type="GO" id="GO:0000978">
    <property type="term" value="F:RNA polymerase II cis-regulatory region sequence-specific DNA binding"/>
    <property type="evidence" value="ECO:0007669"/>
    <property type="project" value="TreeGrafter"/>
</dbReference>
<evidence type="ECO:0000256" key="2">
    <source>
        <dbReference type="ARBA" id="ARBA00022723"/>
    </source>
</evidence>
<evidence type="ECO:0000256" key="9">
    <source>
        <dbReference type="PROSITE-ProRule" id="PRU01263"/>
    </source>
</evidence>
<keyword evidence="7" id="KW-0539">Nucleus</keyword>
<keyword evidence="6" id="KW-0804">Transcription</keyword>